<evidence type="ECO:0000256" key="3">
    <source>
        <dbReference type="ARBA" id="ARBA00022553"/>
    </source>
</evidence>
<feature type="domain" description="Response regulatory" evidence="13">
    <location>
        <begin position="14"/>
        <end position="132"/>
    </location>
</feature>
<keyword evidence="5" id="KW-0902">Two-component regulatory system</keyword>
<name>A0A896WFC8_MELAB</name>
<keyword evidence="4" id="KW-0932">Cytokinin signaling pathway</keyword>
<keyword evidence="9" id="KW-0804">Transcription</keyword>
<keyword evidence="10" id="KW-0539">Nucleus</keyword>
<gene>
    <name evidence="14" type="primary">EVM0001247.1</name>
</gene>
<dbReference type="GO" id="GO:0003677">
    <property type="term" value="F:DNA binding"/>
    <property type="evidence" value="ECO:0007669"/>
    <property type="project" value="UniProtKB-KW"/>
</dbReference>
<evidence type="ECO:0000256" key="1">
    <source>
        <dbReference type="ARBA" id="ARBA00004123"/>
    </source>
</evidence>
<reference evidence="14" key="1">
    <citation type="journal article" name="Plants (Basel)">
        <title>NAC and MYB Families and Lignin Biosynthesis-Related Members Identification and Expression Analysis in Melilotus albus.</title>
        <authorList>
            <person name="Chen L."/>
            <person name="Wu F."/>
            <person name="Zhang J."/>
        </authorList>
    </citation>
    <scope>NUCLEOTIDE SEQUENCE</scope>
</reference>
<dbReference type="InterPro" id="IPR011006">
    <property type="entry name" value="CheY-like_superfamily"/>
</dbReference>
<comment type="similarity">
    <text evidence="2">Belongs to the ARR family. Type-B subfamily.</text>
</comment>
<dbReference type="SUPFAM" id="SSF46689">
    <property type="entry name" value="Homeodomain-like"/>
    <property type="match status" value="1"/>
</dbReference>
<dbReference type="EMBL" id="MW302614">
    <property type="protein sequence ID" value="QSD99768.1"/>
    <property type="molecule type" value="Genomic_DNA"/>
</dbReference>
<keyword evidence="3 11" id="KW-0597">Phosphoprotein</keyword>
<evidence type="ECO:0000256" key="9">
    <source>
        <dbReference type="ARBA" id="ARBA00023163"/>
    </source>
</evidence>
<dbReference type="Pfam" id="PF00072">
    <property type="entry name" value="Response_reg"/>
    <property type="match status" value="1"/>
</dbReference>
<evidence type="ECO:0000256" key="7">
    <source>
        <dbReference type="ARBA" id="ARBA00023125"/>
    </source>
</evidence>
<dbReference type="InterPro" id="IPR001789">
    <property type="entry name" value="Sig_transdc_resp-reg_receiver"/>
</dbReference>
<feature type="modified residue" description="4-aspartylphosphate" evidence="11">
    <location>
        <position position="65"/>
    </location>
</feature>
<dbReference type="Gene3D" id="1.10.10.60">
    <property type="entry name" value="Homeodomain-like"/>
    <property type="match status" value="1"/>
</dbReference>
<dbReference type="PANTHER" id="PTHR43874:SF7">
    <property type="entry name" value="TWO-COMPONENT RESPONSE REGULATOR ARR10"/>
    <property type="match status" value="1"/>
</dbReference>
<dbReference type="InterPro" id="IPR001005">
    <property type="entry name" value="SANT/Myb"/>
</dbReference>
<comment type="subcellular location">
    <subcellularLocation>
        <location evidence="1">Nucleus</location>
    </subcellularLocation>
</comment>
<dbReference type="GO" id="GO:0003700">
    <property type="term" value="F:DNA-binding transcription factor activity"/>
    <property type="evidence" value="ECO:0007669"/>
    <property type="project" value="InterPro"/>
</dbReference>
<sequence>MDDDSRDRFPIGMRVLAVDGDPTSLLHLETQLRTCQYHVTTTSQAKTALTMLRENKDKFDLVIADVHMPDMDGLKLLELVGLEMDLPEFPVILLSEYSDTELVMKAISHGACDFLVKPVRLEELKIIWQHVLRKKFEDLSALKKSQFVWSVELHRKFVSAVTQLGFDKAVPKKILDLMNVENITREDVASHLEKYRLYMKKISSVEYQQASMVAALGSADQDEDSDEDEENGCDNEDPSA</sequence>
<feature type="region of interest" description="Disordered" evidence="12">
    <location>
        <begin position="216"/>
        <end position="240"/>
    </location>
</feature>
<evidence type="ECO:0000313" key="14">
    <source>
        <dbReference type="EMBL" id="QSD99768.1"/>
    </source>
</evidence>
<dbReference type="FunFam" id="1.10.10.60:FF:000007">
    <property type="entry name" value="Two-component response regulator"/>
    <property type="match status" value="1"/>
</dbReference>
<dbReference type="SUPFAM" id="SSF52172">
    <property type="entry name" value="CheY-like"/>
    <property type="match status" value="1"/>
</dbReference>
<dbReference type="CDD" id="cd17584">
    <property type="entry name" value="REC_typeB_ARR-like"/>
    <property type="match status" value="1"/>
</dbReference>
<organism evidence="14">
    <name type="scientific">Melilotus albus</name>
    <name type="common">White sweet clover</name>
    <name type="synonym">Melilotus officinalis subsp. albus</name>
    <dbReference type="NCBI Taxonomy" id="47082"/>
    <lineage>
        <taxon>Eukaryota</taxon>
        <taxon>Viridiplantae</taxon>
        <taxon>Streptophyta</taxon>
        <taxon>Embryophyta</taxon>
        <taxon>Tracheophyta</taxon>
        <taxon>Spermatophyta</taxon>
        <taxon>Magnoliopsida</taxon>
        <taxon>eudicotyledons</taxon>
        <taxon>Gunneridae</taxon>
        <taxon>Pentapetalae</taxon>
        <taxon>rosids</taxon>
        <taxon>fabids</taxon>
        <taxon>Fabales</taxon>
        <taxon>Fabaceae</taxon>
        <taxon>Papilionoideae</taxon>
        <taxon>50 kb inversion clade</taxon>
        <taxon>NPAAA clade</taxon>
        <taxon>Hologalegina</taxon>
        <taxon>IRL clade</taxon>
        <taxon>Trifolieae</taxon>
        <taxon>Melilotus</taxon>
    </lineage>
</organism>
<evidence type="ECO:0000256" key="5">
    <source>
        <dbReference type="ARBA" id="ARBA00023012"/>
    </source>
</evidence>
<protein>
    <submittedName>
        <fullName evidence="14">MYB family transcription factor</fullName>
    </submittedName>
</protein>
<dbReference type="PANTHER" id="PTHR43874">
    <property type="entry name" value="TWO-COMPONENT RESPONSE REGULATOR"/>
    <property type="match status" value="1"/>
</dbReference>
<evidence type="ECO:0000256" key="8">
    <source>
        <dbReference type="ARBA" id="ARBA00023159"/>
    </source>
</evidence>
<dbReference type="PROSITE" id="PS50110">
    <property type="entry name" value="RESPONSE_REGULATORY"/>
    <property type="match status" value="1"/>
</dbReference>
<evidence type="ECO:0000259" key="13">
    <source>
        <dbReference type="PROSITE" id="PS50110"/>
    </source>
</evidence>
<dbReference type="Gene3D" id="3.40.50.2300">
    <property type="match status" value="1"/>
</dbReference>
<dbReference type="InterPro" id="IPR009057">
    <property type="entry name" value="Homeodomain-like_sf"/>
</dbReference>
<dbReference type="InterPro" id="IPR045279">
    <property type="entry name" value="ARR-like"/>
</dbReference>
<evidence type="ECO:0000256" key="4">
    <source>
        <dbReference type="ARBA" id="ARBA00022864"/>
    </source>
</evidence>
<keyword evidence="7" id="KW-0238">DNA-binding</keyword>
<dbReference type="GO" id="GO:0005634">
    <property type="term" value="C:nucleus"/>
    <property type="evidence" value="ECO:0007669"/>
    <property type="project" value="UniProtKB-SubCell"/>
</dbReference>
<dbReference type="Pfam" id="PF00249">
    <property type="entry name" value="Myb_DNA-binding"/>
    <property type="match status" value="1"/>
</dbReference>
<evidence type="ECO:0000256" key="11">
    <source>
        <dbReference type="PROSITE-ProRule" id="PRU00169"/>
    </source>
</evidence>
<keyword evidence="8" id="KW-0010">Activator</keyword>
<dbReference type="InterPro" id="IPR017053">
    <property type="entry name" value="Response_reg_B-typ_pln"/>
</dbReference>
<dbReference type="GO" id="GO:0000160">
    <property type="term" value="P:phosphorelay signal transduction system"/>
    <property type="evidence" value="ECO:0007669"/>
    <property type="project" value="UniProtKB-KW"/>
</dbReference>
<dbReference type="InterPro" id="IPR006447">
    <property type="entry name" value="Myb_dom_plants"/>
</dbReference>
<feature type="compositionally biased region" description="Acidic residues" evidence="12">
    <location>
        <begin position="220"/>
        <end position="240"/>
    </location>
</feature>
<proteinExistence type="inferred from homology"/>
<evidence type="ECO:0000256" key="2">
    <source>
        <dbReference type="ARBA" id="ARBA00006015"/>
    </source>
</evidence>
<evidence type="ECO:0000256" key="12">
    <source>
        <dbReference type="SAM" id="MobiDB-lite"/>
    </source>
</evidence>
<dbReference type="NCBIfam" id="TIGR01557">
    <property type="entry name" value="myb_SHAQKYF"/>
    <property type="match status" value="1"/>
</dbReference>
<accession>A0A896WFC8</accession>
<evidence type="ECO:0000256" key="6">
    <source>
        <dbReference type="ARBA" id="ARBA00023015"/>
    </source>
</evidence>
<dbReference type="AlphaFoldDB" id="A0A896WFC8"/>
<evidence type="ECO:0000256" key="10">
    <source>
        <dbReference type="ARBA" id="ARBA00023242"/>
    </source>
</evidence>
<dbReference type="SMART" id="SM00448">
    <property type="entry name" value="REC"/>
    <property type="match status" value="1"/>
</dbReference>
<dbReference type="GO" id="GO:0009736">
    <property type="term" value="P:cytokinin-activated signaling pathway"/>
    <property type="evidence" value="ECO:0007669"/>
    <property type="project" value="UniProtKB-KW"/>
</dbReference>
<keyword evidence="6" id="KW-0805">Transcription regulation</keyword>
<dbReference type="PIRSF" id="PIRSF036392">
    <property type="entry name" value="RR_ARR_type-B"/>
    <property type="match status" value="1"/>
</dbReference>